<proteinExistence type="predicted"/>
<evidence type="ECO:0000256" key="1">
    <source>
        <dbReference type="SAM" id="Phobius"/>
    </source>
</evidence>
<keyword evidence="1" id="KW-0812">Transmembrane</keyword>
<evidence type="ECO:0000313" key="2">
    <source>
        <dbReference type="EMBL" id="KAG9231273.1"/>
    </source>
</evidence>
<dbReference type="OrthoDB" id="188042at2759"/>
<dbReference type="PANTHER" id="PTHR48174:SF5">
    <property type="entry name" value="VACUOLAR PROTEIN SORTING-ASSOCIATED PROTEIN 62"/>
    <property type="match status" value="1"/>
</dbReference>
<dbReference type="Pfam" id="PF06101">
    <property type="entry name" value="Vps62"/>
    <property type="match status" value="1"/>
</dbReference>
<accession>A0A9P7YDZ9</accession>
<evidence type="ECO:0000313" key="3">
    <source>
        <dbReference type="Proteomes" id="UP000824998"/>
    </source>
</evidence>
<name>A0A9P7YDZ9_9HELO</name>
<gene>
    <name evidence="2" type="ORF">BJ875DRAFT_124338</name>
</gene>
<keyword evidence="1" id="KW-0472">Membrane</keyword>
<evidence type="ECO:0008006" key="4">
    <source>
        <dbReference type="Google" id="ProtNLM"/>
    </source>
</evidence>
<dbReference type="PANTHER" id="PTHR48174">
    <property type="entry name" value="DUF946 FAMILY PROTEIN"/>
    <property type="match status" value="1"/>
</dbReference>
<sequence length="384" mass="42339">MAINEKGAVDDGELEKGIQVYAVIRECVEDDSRRPSWAGLIEGACYKILFAIALLVFYWHCGFAFARPLGLARRVAGVPQFVLDYAPIVYMDTGEAYFPSDIGAQIANTHPRVVLETIPDPPALTIDNLDILNSWGDGGSKVYLTSNSDVTKGPTPCFLKGIVPDASGKTQTAISCAIIINDHGCGQVDAYYMYFYAYNQGNTVFGQELGDHIGDWEHNMIRFSHGKPQAMWFSQHAGGQAFTYDAMEKIGKRPVSYSAKGSHANYAVKGVHDHTIPGYNLPGGPLQDYTSQGVVWDPTLNVYFYNYHAKNLTFGSINGSPLGAMYYRGQWGDAQYADEDERQKDFFGFKKFVGGPTGPVYKQLNRTNVCPIGRECIVRDTLGP</sequence>
<dbReference type="Proteomes" id="UP000824998">
    <property type="component" value="Unassembled WGS sequence"/>
</dbReference>
<reference evidence="2" key="1">
    <citation type="journal article" date="2021" name="IMA Fungus">
        <title>Genomic characterization of three marine fungi, including Emericellopsis atlantica sp. nov. with signatures of a generalist lifestyle and marine biomass degradation.</title>
        <authorList>
            <person name="Hagestad O.C."/>
            <person name="Hou L."/>
            <person name="Andersen J.H."/>
            <person name="Hansen E.H."/>
            <person name="Altermark B."/>
            <person name="Li C."/>
            <person name="Kuhnert E."/>
            <person name="Cox R.J."/>
            <person name="Crous P.W."/>
            <person name="Spatafora J.W."/>
            <person name="Lail K."/>
            <person name="Amirebrahimi M."/>
            <person name="Lipzen A."/>
            <person name="Pangilinan J."/>
            <person name="Andreopoulos W."/>
            <person name="Hayes R.D."/>
            <person name="Ng V."/>
            <person name="Grigoriev I.V."/>
            <person name="Jackson S.A."/>
            <person name="Sutton T.D.S."/>
            <person name="Dobson A.D.W."/>
            <person name="Rama T."/>
        </authorList>
    </citation>
    <scope>NUCLEOTIDE SEQUENCE</scope>
    <source>
        <strain evidence="2">TRa018bII</strain>
    </source>
</reference>
<comment type="caution">
    <text evidence="2">The sequence shown here is derived from an EMBL/GenBank/DDBJ whole genome shotgun (WGS) entry which is preliminary data.</text>
</comment>
<dbReference type="EMBL" id="MU251614">
    <property type="protein sequence ID" value="KAG9231273.1"/>
    <property type="molecule type" value="Genomic_DNA"/>
</dbReference>
<dbReference type="InterPro" id="IPR009291">
    <property type="entry name" value="Vps62"/>
</dbReference>
<feature type="transmembrane region" description="Helical" evidence="1">
    <location>
        <begin position="48"/>
        <end position="66"/>
    </location>
</feature>
<dbReference type="AlphaFoldDB" id="A0A9P7YDZ9"/>
<protein>
    <recommendedName>
        <fullName evidence="4">Vacuolar protein sorting-associated protein 62</fullName>
    </recommendedName>
</protein>
<organism evidence="2 3">
    <name type="scientific">Amylocarpus encephaloides</name>
    <dbReference type="NCBI Taxonomy" id="45428"/>
    <lineage>
        <taxon>Eukaryota</taxon>
        <taxon>Fungi</taxon>
        <taxon>Dikarya</taxon>
        <taxon>Ascomycota</taxon>
        <taxon>Pezizomycotina</taxon>
        <taxon>Leotiomycetes</taxon>
        <taxon>Helotiales</taxon>
        <taxon>Helotiales incertae sedis</taxon>
        <taxon>Amylocarpus</taxon>
    </lineage>
</organism>
<keyword evidence="3" id="KW-1185">Reference proteome</keyword>
<keyword evidence="1" id="KW-1133">Transmembrane helix</keyword>